<feature type="compositionally biased region" description="Basic and acidic residues" evidence="1">
    <location>
        <begin position="203"/>
        <end position="223"/>
    </location>
</feature>
<reference evidence="4" key="1">
    <citation type="journal article" date="2023" name="Commun. Biol.">
        <title>Genome analysis of Parmales, the sister group of diatoms, reveals the evolutionary specialization of diatoms from phago-mixotrophs to photoautotrophs.</title>
        <authorList>
            <person name="Ban H."/>
            <person name="Sato S."/>
            <person name="Yoshikawa S."/>
            <person name="Yamada K."/>
            <person name="Nakamura Y."/>
            <person name="Ichinomiya M."/>
            <person name="Sato N."/>
            <person name="Blanc-Mathieu R."/>
            <person name="Endo H."/>
            <person name="Kuwata A."/>
            <person name="Ogata H."/>
        </authorList>
    </citation>
    <scope>NUCLEOTIDE SEQUENCE [LARGE SCALE GENOMIC DNA]</scope>
    <source>
        <strain evidence="4">NIES 3699</strain>
    </source>
</reference>
<dbReference type="PANTHER" id="PTHR24074">
    <property type="entry name" value="CO-CHAPERONE PROTEIN DJLA"/>
    <property type="match status" value="1"/>
</dbReference>
<feature type="region of interest" description="Disordered" evidence="1">
    <location>
        <begin position="453"/>
        <end position="582"/>
    </location>
</feature>
<feature type="region of interest" description="Disordered" evidence="1">
    <location>
        <begin position="643"/>
        <end position="686"/>
    </location>
</feature>
<accession>A0A9W7BTN3</accession>
<dbReference type="PROSITE" id="PS50076">
    <property type="entry name" value="DNAJ_2"/>
    <property type="match status" value="1"/>
</dbReference>
<dbReference type="Gene3D" id="1.10.287.110">
    <property type="entry name" value="DnaJ domain"/>
    <property type="match status" value="1"/>
</dbReference>
<feature type="compositionally biased region" description="Low complexity" evidence="1">
    <location>
        <begin position="147"/>
        <end position="157"/>
    </location>
</feature>
<keyword evidence="4" id="KW-1185">Reference proteome</keyword>
<feature type="compositionally biased region" description="Acidic residues" evidence="1">
    <location>
        <begin position="513"/>
        <end position="522"/>
    </location>
</feature>
<feature type="region of interest" description="Disordered" evidence="1">
    <location>
        <begin position="775"/>
        <end position="843"/>
    </location>
</feature>
<feature type="compositionally biased region" description="Low complexity" evidence="1">
    <location>
        <begin position="816"/>
        <end position="843"/>
    </location>
</feature>
<dbReference type="PRINTS" id="PR00625">
    <property type="entry name" value="JDOMAIN"/>
</dbReference>
<dbReference type="InterPro" id="IPR050817">
    <property type="entry name" value="DjlA_DnaK_co-chaperone"/>
</dbReference>
<dbReference type="SMART" id="SM00271">
    <property type="entry name" value="DnaJ"/>
    <property type="match status" value="1"/>
</dbReference>
<dbReference type="Proteomes" id="UP001165160">
    <property type="component" value="Unassembled WGS sequence"/>
</dbReference>
<dbReference type="SUPFAM" id="SSF46565">
    <property type="entry name" value="Chaperone J-domain"/>
    <property type="match status" value="1"/>
</dbReference>
<dbReference type="EMBL" id="BRXX01000185">
    <property type="protein sequence ID" value="GMH96479.1"/>
    <property type="molecule type" value="Genomic_DNA"/>
</dbReference>
<comment type="caution">
    <text evidence="3">The sequence shown here is derived from an EMBL/GenBank/DDBJ whole genome shotgun (WGS) entry which is preliminary data.</text>
</comment>
<feature type="compositionally biased region" description="Acidic residues" evidence="1">
    <location>
        <begin position="776"/>
        <end position="813"/>
    </location>
</feature>
<evidence type="ECO:0000313" key="3">
    <source>
        <dbReference type="EMBL" id="GMH96479.1"/>
    </source>
</evidence>
<feature type="region of interest" description="Disordered" evidence="1">
    <location>
        <begin position="290"/>
        <end position="324"/>
    </location>
</feature>
<feature type="region of interest" description="Disordered" evidence="1">
    <location>
        <begin position="710"/>
        <end position="745"/>
    </location>
</feature>
<evidence type="ECO:0000256" key="1">
    <source>
        <dbReference type="SAM" id="MobiDB-lite"/>
    </source>
</evidence>
<gene>
    <name evidence="3" type="ORF">TrVE_jg14423</name>
</gene>
<feature type="compositionally biased region" description="Pro residues" evidence="1">
    <location>
        <begin position="565"/>
        <end position="575"/>
    </location>
</feature>
<feature type="compositionally biased region" description="Basic and acidic residues" evidence="1">
    <location>
        <begin position="725"/>
        <end position="745"/>
    </location>
</feature>
<feature type="domain" description="J" evidence="2">
    <location>
        <begin position="68"/>
        <end position="135"/>
    </location>
</feature>
<dbReference type="InterPro" id="IPR036869">
    <property type="entry name" value="J_dom_sf"/>
</dbReference>
<dbReference type="InterPro" id="IPR001623">
    <property type="entry name" value="DnaJ_domain"/>
</dbReference>
<feature type="compositionally biased region" description="Acidic residues" evidence="1">
    <location>
        <begin position="544"/>
        <end position="559"/>
    </location>
</feature>
<feature type="region of interest" description="Disordered" evidence="1">
    <location>
        <begin position="143"/>
        <end position="252"/>
    </location>
</feature>
<feature type="compositionally biased region" description="Low complexity" evidence="1">
    <location>
        <begin position="189"/>
        <end position="202"/>
    </location>
</feature>
<proteinExistence type="predicted"/>
<name>A0A9W7BTN3_9STRA</name>
<dbReference type="Pfam" id="PF00226">
    <property type="entry name" value="DnaJ"/>
    <property type="match status" value="1"/>
</dbReference>
<evidence type="ECO:0000313" key="4">
    <source>
        <dbReference type="Proteomes" id="UP001165160"/>
    </source>
</evidence>
<dbReference type="CDD" id="cd06257">
    <property type="entry name" value="DnaJ"/>
    <property type="match status" value="1"/>
</dbReference>
<feature type="compositionally biased region" description="Acidic residues" evidence="1">
    <location>
        <begin position="603"/>
        <end position="614"/>
    </location>
</feature>
<evidence type="ECO:0000259" key="2">
    <source>
        <dbReference type="PROSITE" id="PS50076"/>
    </source>
</evidence>
<feature type="region of interest" description="Disordered" evidence="1">
    <location>
        <begin position="603"/>
        <end position="626"/>
    </location>
</feature>
<protein>
    <recommendedName>
        <fullName evidence="2">J domain-containing protein</fullName>
    </recommendedName>
</protein>
<dbReference type="AlphaFoldDB" id="A0A9W7BTN3"/>
<sequence>MKVWEQAHSASDSSSHHDAMRMFYAVEKNLKTEQEASLGNAKMQGICSKLIRQVETEIRAYTELMEGNYWCALNVTRASTGGEIKKSYRKLALKHHPDRSKGDGCPGADRLFPLIQNAYECLSEENSKRKYRESVNVSDAMHKLRAAGKASSSGSSSHNENKNPNRAGGKPSSSSYPPDYDRFSKKKQQQQQQQQHHQQQQHEGGRKESYYAKYQRQQEERREGKQRHQGAWTKEGREKPQPQSQPYKSAYQKETDDYYYAKQRKWEREKAEQEKAAWKVRMEEIRKKRAEVERARKERDRRAAEEAEMRREERKARDKEWEQQQAEQARKDALKKIVKLKELRLMSGKEIKERLVMLKHDVKMLFEKEDYIKKYCVVTGQKYEPFEIVKEEVDVKDSKSGDGSWFEFEARVNKMGVKQLREFIKGRKGNLSGLLEKSDLVEKALSMFEGSKSMGRTMFGNHGGDADEEKEEKDTKKGQPNISTEKMREYERKMKGRGGGGGARSSPEKKMEEEVEEEEVTLEDVAKEYKSRMGRTAFGRAFQDEEEEEEDEEEEEEEEKGATPTPSPVRTPPRPKTPEMSKEEMKEMYDNMYKPKVVVEDVKEGDEDEGEVEIEGGSPLVNTKWEETSRGKDFLVNGMKWEAEAEGEEGEEEVADEEGTSSEEGMEWKPDPEAAASPSNMPDIFSHSVNLTEAEAMFIARQQQNLTEAEAAFVARQKNSPSRTSPDKDKEEAGGVEMKMDENWDEEAYQRRNDFSNTLPNWTIREEVNFWLHGEGDDEYITDSDEDEGVDEDEEGDSGESELDDSEDEEEKVEEAAAVKGVFWGQQKQRPQQQQQQRQLYRD</sequence>
<organism evidence="3 4">
    <name type="scientific">Triparma verrucosa</name>
    <dbReference type="NCBI Taxonomy" id="1606542"/>
    <lineage>
        <taxon>Eukaryota</taxon>
        <taxon>Sar</taxon>
        <taxon>Stramenopiles</taxon>
        <taxon>Ochrophyta</taxon>
        <taxon>Bolidophyceae</taxon>
        <taxon>Parmales</taxon>
        <taxon>Triparmaceae</taxon>
        <taxon>Triparma</taxon>
    </lineage>
</organism>
<feature type="compositionally biased region" description="Acidic residues" evidence="1">
    <location>
        <begin position="644"/>
        <end position="665"/>
    </location>
</feature>